<protein>
    <submittedName>
        <fullName evidence="2">Uncharacterized protein</fullName>
    </submittedName>
</protein>
<dbReference type="EMBL" id="CAICTM010000099">
    <property type="protein sequence ID" value="CAB9501114.1"/>
    <property type="molecule type" value="Genomic_DNA"/>
</dbReference>
<feature type="region of interest" description="Disordered" evidence="1">
    <location>
        <begin position="1"/>
        <end position="71"/>
    </location>
</feature>
<name>A0A9N8DEC1_9STRA</name>
<gene>
    <name evidence="2" type="ORF">SEMRO_100_G051190.1</name>
</gene>
<feature type="compositionally biased region" description="Basic residues" evidence="1">
    <location>
        <begin position="174"/>
        <end position="186"/>
    </location>
</feature>
<organism evidence="2 3">
    <name type="scientific">Seminavis robusta</name>
    <dbReference type="NCBI Taxonomy" id="568900"/>
    <lineage>
        <taxon>Eukaryota</taxon>
        <taxon>Sar</taxon>
        <taxon>Stramenopiles</taxon>
        <taxon>Ochrophyta</taxon>
        <taxon>Bacillariophyta</taxon>
        <taxon>Bacillariophyceae</taxon>
        <taxon>Bacillariophycidae</taxon>
        <taxon>Naviculales</taxon>
        <taxon>Naviculaceae</taxon>
        <taxon>Seminavis</taxon>
    </lineage>
</organism>
<reference evidence="2" key="1">
    <citation type="submission" date="2020-06" db="EMBL/GenBank/DDBJ databases">
        <authorList>
            <consortium name="Plant Systems Biology data submission"/>
        </authorList>
    </citation>
    <scope>NUCLEOTIDE SEQUENCE</scope>
    <source>
        <strain evidence="2">D6</strain>
    </source>
</reference>
<dbReference type="AlphaFoldDB" id="A0A9N8DEC1"/>
<feature type="region of interest" description="Disordered" evidence="1">
    <location>
        <begin position="144"/>
        <end position="192"/>
    </location>
</feature>
<dbReference type="Proteomes" id="UP001153069">
    <property type="component" value="Unassembled WGS sequence"/>
</dbReference>
<evidence type="ECO:0000256" key="1">
    <source>
        <dbReference type="SAM" id="MobiDB-lite"/>
    </source>
</evidence>
<evidence type="ECO:0000313" key="2">
    <source>
        <dbReference type="EMBL" id="CAB9501114.1"/>
    </source>
</evidence>
<sequence length="362" mass="40578">MSDGDEDSDASPTIQEEMEKIQKERIRKEKEAVPSSTSSSDDDEEDDPLAKKLPALSGKTSSPLVGTQDLSQSQGFPYHLAQPSQLSQAPPAFASVSRAPINVGLIPIPMQQAVHRTLTPLESYQVDPWPPYMCAGQGQPYYYDNGKGRPPLPHNKRSASAPVSRAPSPAASSAKKKKKNVNRHGRTKEEEDKFQSLVDTVVKRFTKDKKDLITCLEEQDGKKADDREFHRVAKWITVNRGKENETKIDLAELKCAQIRRLAGNCGIRRGGQMNLFDARRHIALWIDTGTVYNDNSLTGNPSSNWLPIDRRIFTYMRVLNAVFHKTMIATFITINDTKKRKEYESAHGGNPVKTSGIVYQRW</sequence>
<comment type="caution">
    <text evidence="2">The sequence shown here is derived from an EMBL/GenBank/DDBJ whole genome shotgun (WGS) entry which is preliminary data.</text>
</comment>
<keyword evidence="3" id="KW-1185">Reference proteome</keyword>
<feature type="compositionally biased region" description="Polar residues" evidence="1">
    <location>
        <begin position="58"/>
        <end position="71"/>
    </location>
</feature>
<evidence type="ECO:0000313" key="3">
    <source>
        <dbReference type="Proteomes" id="UP001153069"/>
    </source>
</evidence>
<feature type="compositionally biased region" description="Low complexity" evidence="1">
    <location>
        <begin position="158"/>
        <end position="173"/>
    </location>
</feature>
<feature type="compositionally biased region" description="Basic and acidic residues" evidence="1">
    <location>
        <begin position="17"/>
        <end position="32"/>
    </location>
</feature>
<proteinExistence type="predicted"/>
<accession>A0A9N8DEC1</accession>